<dbReference type="InterPro" id="IPR013520">
    <property type="entry name" value="Ribonucl_H"/>
</dbReference>
<dbReference type="GO" id="GO:0016818">
    <property type="term" value="F:hydrolase activity, acting on acid anhydrides, in phosphorus-containing anhydrides"/>
    <property type="evidence" value="ECO:0007669"/>
    <property type="project" value="InterPro"/>
</dbReference>
<dbReference type="GO" id="GO:0003677">
    <property type="term" value="F:DNA binding"/>
    <property type="evidence" value="ECO:0007669"/>
    <property type="project" value="InterPro"/>
</dbReference>
<evidence type="ECO:0000256" key="2">
    <source>
        <dbReference type="ARBA" id="ARBA00022741"/>
    </source>
</evidence>
<organism evidence="11 12">
    <name type="scientific">Bacillus mesophilum</name>
    <dbReference type="NCBI Taxonomy" id="1071718"/>
    <lineage>
        <taxon>Bacteria</taxon>
        <taxon>Bacillati</taxon>
        <taxon>Bacillota</taxon>
        <taxon>Bacilli</taxon>
        <taxon>Bacillales</taxon>
        <taxon>Bacillaceae</taxon>
        <taxon>Bacillus</taxon>
    </lineage>
</organism>
<dbReference type="GO" id="GO:0008408">
    <property type="term" value="F:3'-5' exonuclease activity"/>
    <property type="evidence" value="ECO:0007669"/>
    <property type="project" value="UniProtKB-UniRule"/>
</dbReference>
<dbReference type="EMBL" id="WBOT01000002">
    <property type="protein sequence ID" value="KAB2333655.1"/>
    <property type="molecule type" value="Genomic_DNA"/>
</dbReference>
<dbReference type="NCBIfam" id="TIGR01407">
    <property type="entry name" value="dinG_rel"/>
    <property type="match status" value="1"/>
</dbReference>
<feature type="domain" description="Helicase ATP-binding" evidence="9">
    <location>
        <begin position="249"/>
        <end position="510"/>
    </location>
</feature>
<comment type="similarity">
    <text evidence="6 7">Belongs to the helicase family. DinG subfamily. Type 2 sub-subfamily.</text>
</comment>
<dbReference type="InterPro" id="IPR001650">
    <property type="entry name" value="Helicase_C-like"/>
</dbReference>
<dbReference type="InterPro" id="IPR006310">
    <property type="entry name" value="DinG"/>
</dbReference>
<reference evidence="11 12" key="1">
    <citation type="journal article" date="2014" name="Arch. Microbiol.">
        <title>Bacillus mesophilum sp. nov., strain IITR-54T, a novel 4-chlorobiphenyl dechlorinating bacterium.</title>
        <authorList>
            <person name="Manickam N."/>
            <person name="Singh N.K."/>
            <person name="Bajaj A."/>
            <person name="Kumar R.M."/>
            <person name="Kaur G."/>
            <person name="Kaur N."/>
            <person name="Bala M."/>
            <person name="Kumar A."/>
            <person name="Mayilraj S."/>
        </authorList>
    </citation>
    <scope>NUCLEOTIDE SEQUENCE [LARGE SCALE GENOMIC DNA]</scope>
    <source>
        <strain evidence="11 12">IITR-54</strain>
    </source>
</reference>
<dbReference type="InterPro" id="IPR014013">
    <property type="entry name" value="Helic_SF1/SF2_ATP-bd_DinG/Rad3"/>
</dbReference>
<dbReference type="RefSeq" id="WP_151573058.1">
    <property type="nucleotide sequence ID" value="NZ_WBOT01000002.1"/>
</dbReference>
<keyword evidence="3 6" id="KW-0378">Hydrolase</keyword>
<dbReference type="SMART" id="SM00487">
    <property type="entry name" value="DEXDc"/>
    <property type="match status" value="1"/>
</dbReference>
<evidence type="ECO:0000256" key="4">
    <source>
        <dbReference type="ARBA" id="ARBA00022839"/>
    </source>
</evidence>
<evidence type="ECO:0000313" key="11">
    <source>
        <dbReference type="EMBL" id="KAB2333655.1"/>
    </source>
</evidence>
<dbReference type="Pfam" id="PF00929">
    <property type="entry name" value="RNase_T"/>
    <property type="match status" value="1"/>
</dbReference>
<dbReference type="SUPFAM" id="SSF52540">
    <property type="entry name" value="P-loop containing nucleoside triphosphate hydrolases"/>
    <property type="match status" value="1"/>
</dbReference>
<evidence type="ECO:0000256" key="7">
    <source>
        <dbReference type="RuleBase" id="RU364106"/>
    </source>
</evidence>
<protein>
    <recommendedName>
        <fullName evidence="6 7">3'-5' exonuclease DinG</fullName>
        <ecNumber evidence="6 7">3.1.-.-</ecNumber>
    </recommendedName>
</protein>
<dbReference type="Gene3D" id="3.30.420.10">
    <property type="entry name" value="Ribonuclease H-like superfamily/Ribonuclease H"/>
    <property type="match status" value="1"/>
</dbReference>
<dbReference type="SMART" id="SM00491">
    <property type="entry name" value="HELICc2"/>
    <property type="match status" value="1"/>
</dbReference>
<dbReference type="InterPro" id="IPR027417">
    <property type="entry name" value="P-loop_NTPase"/>
</dbReference>
<feature type="domain" description="Helicase ATP-binding" evidence="8">
    <location>
        <begin position="271"/>
        <end position="489"/>
    </location>
</feature>
<feature type="domain" description="Helicase C-terminal" evidence="10">
    <location>
        <begin position="745"/>
        <end position="934"/>
    </location>
</feature>
<evidence type="ECO:0000256" key="3">
    <source>
        <dbReference type="ARBA" id="ARBA00022801"/>
    </source>
</evidence>
<dbReference type="HAMAP" id="MF_02206">
    <property type="entry name" value="DinG_exonucl"/>
    <property type="match status" value="1"/>
</dbReference>
<keyword evidence="12" id="KW-1185">Reference proteome</keyword>
<keyword evidence="2 6" id="KW-0547">Nucleotide-binding</keyword>
<evidence type="ECO:0000313" key="12">
    <source>
        <dbReference type="Proteomes" id="UP000441354"/>
    </source>
</evidence>
<evidence type="ECO:0000256" key="5">
    <source>
        <dbReference type="ARBA" id="ARBA00022840"/>
    </source>
</evidence>
<dbReference type="PROSITE" id="PS51194">
    <property type="entry name" value="HELICASE_CTER"/>
    <property type="match status" value="1"/>
</dbReference>
<keyword evidence="4 6" id="KW-0269">Exonuclease</keyword>
<name>A0A7V7UW03_9BACI</name>
<dbReference type="InterPro" id="IPR006054">
    <property type="entry name" value="DnaQ"/>
</dbReference>
<dbReference type="Pfam" id="PF13307">
    <property type="entry name" value="Helicase_C_2"/>
    <property type="match status" value="1"/>
</dbReference>
<dbReference type="GO" id="GO:0006260">
    <property type="term" value="P:DNA replication"/>
    <property type="evidence" value="ECO:0007669"/>
    <property type="project" value="InterPro"/>
</dbReference>
<dbReference type="PANTHER" id="PTHR11472:SF34">
    <property type="entry name" value="REGULATOR OF TELOMERE ELONGATION HELICASE 1"/>
    <property type="match status" value="1"/>
</dbReference>
<dbReference type="CDD" id="cd06127">
    <property type="entry name" value="DEDDh"/>
    <property type="match status" value="1"/>
</dbReference>
<dbReference type="GO" id="GO:0003887">
    <property type="term" value="F:DNA-directed DNA polymerase activity"/>
    <property type="evidence" value="ECO:0007669"/>
    <property type="project" value="InterPro"/>
</dbReference>
<dbReference type="InterPro" id="IPR012337">
    <property type="entry name" value="RNaseH-like_sf"/>
</dbReference>
<dbReference type="PANTHER" id="PTHR11472">
    <property type="entry name" value="DNA REPAIR DEAD HELICASE RAD3/XP-D SUBFAMILY MEMBER"/>
    <property type="match status" value="1"/>
</dbReference>
<evidence type="ECO:0000259" key="10">
    <source>
        <dbReference type="PROSITE" id="PS51194"/>
    </source>
</evidence>
<dbReference type="FunFam" id="3.30.420.10:FF:000045">
    <property type="entry name" value="3'-5' exonuclease DinG"/>
    <property type="match status" value="1"/>
</dbReference>
<gene>
    <name evidence="6 7 11" type="primary">dinG</name>
    <name evidence="11" type="ORF">F7732_06090</name>
</gene>
<dbReference type="OrthoDB" id="9803913at2"/>
<dbReference type="EC" id="3.1.-.-" evidence="6 7"/>
<comment type="caution">
    <text evidence="11">The sequence shown here is derived from an EMBL/GenBank/DDBJ whole genome shotgun (WGS) entry which is preliminary data.</text>
</comment>
<dbReference type="InterPro" id="IPR036397">
    <property type="entry name" value="RNaseH_sf"/>
</dbReference>
<keyword evidence="5 6" id="KW-0067">ATP-binding</keyword>
<dbReference type="SMART" id="SM00479">
    <property type="entry name" value="EXOIII"/>
    <property type="match status" value="1"/>
</dbReference>
<evidence type="ECO:0000256" key="6">
    <source>
        <dbReference type="HAMAP-Rule" id="MF_02206"/>
    </source>
</evidence>
<dbReference type="Gene3D" id="3.40.50.300">
    <property type="entry name" value="P-loop containing nucleotide triphosphate hydrolases"/>
    <property type="match status" value="2"/>
</dbReference>
<dbReference type="GO" id="GO:0005524">
    <property type="term" value="F:ATP binding"/>
    <property type="evidence" value="ECO:0007669"/>
    <property type="project" value="UniProtKB-UniRule"/>
</dbReference>
<comment type="function">
    <text evidence="6 7">3'-5' exonuclease.</text>
</comment>
<dbReference type="PROSITE" id="PS51192">
    <property type="entry name" value="HELICASE_ATP_BIND_1"/>
    <property type="match status" value="1"/>
</dbReference>
<proteinExistence type="inferred from homology"/>
<sequence length="934" mass="106081">MSNKYVVVDLETTGNAPKKGDKIIQFAAVVIEDGKITKEYSSLVNPNQPIPLFIEELTGLTDQMVKTAPFFSEIAEEINDLLEDAYFVAHNVLFDLSFLQEELINAGYIGFYGPVLDTVELARILLPSADSYKLSELSQSIGIIHDRPHQADSDSYATAELLLLLLNKLQKLPKETIKQLFRLSGGLKSDLYTLLEELLQQKETKLEETPPMLEIFRGIAICKQEDSEGSSNNETELDETFEQLNKELVLNKGFERYEKREGQLTMMNSVNHALRSSKHALIEAGTGVGKSIAYLLPAVYYGRETQKPIIISTYTTQLQDQLLTNDIPKLNKMLPFQVDAALIKGRGHYISMEKFEHTLKEREDNYDTALTKMQILVWLTETKTGDVDELNLSSGGSLFWSRIKNDLNVFIETKEWKSRDFYSSAKKRANGASVIITNHSLLLSDLTSEKALLPKYQHVVVDEAHHFVKAAGKHLGKRFDYLTIRILLSQIGLLEQNQLLNKLEKRLSKQSIHSVKTIHPLEFSRLMTALTESMDELFKMIGIYAKRHSSVKSHQNKIKVLYENAGHIKESQYVKANAERFLFSLIDVLHAVNGTLERAALLKDFLAPEEKILLEETAMSVPKLEEIASMTRSLFLRDEEDSVIWIEMDQRAAQNATSVLAEPIETSAHLKDRFFAVKESVVLTSATLVVDHSFQYILNQIGLTKEECLLNQIPSPFQYKKQMKLVVPTDLPEINAVPLEDYVASITEHIITISEATKGRMLILFTSYEMLRKTYELIKESGLLEGYALFAQGISGGSRTRLTRNFQRFEKSILFGTSSFWEGVDIPGDDLSCLIIVRLPFTPPDEPIHAKKSEHIRKQGGNSFYEYSLPEAVLRFKQGFGRLIRTEQDRGFILVFDRRIVTTKYGRAFLESVPAIDVQEKNINETVQLIEKWL</sequence>
<evidence type="ECO:0000256" key="1">
    <source>
        <dbReference type="ARBA" id="ARBA00022722"/>
    </source>
</evidence>
<keyword evidence="1 6" id="KW-0540">Nuclease</keyword>
<dbReference type="AlphaFoldDB" id="A0A7V7UW03"/>
<evidence type="ECO:0000259" key="8">
    <source>
        <dbReference type="PROSITE" id="PS51192"/>
    </source>
</evidence>
<dbReference type="Proteomes" id="UP000441354">
    <property type="component" value="Unassembled WGS sequence"/>
</dbReference>
<accession>A0A7V7UW03</accession>
<evidence type="ECO:0000259" key="9">
    <source>
        <dbReference type="PROSITE" id="PS51193"/>
    </source>
</evidence>
<dbReference type="InterPro" id="IPR045028">
    <property type="entry name" value="DinG/Rad3-like"/>
</dbReference>
<dbReference type="SUPFAM" id="SSF53098">
    <property type="entry name" value="Ribonuclease H-like"/>
    <property type="match status" value="1"/>
</dbReference>
<feature type="short sequence motif" description="DEAH box" evidence="6">
    <location>
        <begin position="462"/>
        <end position="465"/>
    </location>
</feature>
<dbReference type="PROSITE" id="PS51193">
    <property type="entry name" value="HELICASE_ATP_BIND_2"/>
    <property type="match status" value="1"/>
</dbReference>
<keyword evidence="11" id="KW-0347">Helicase</keyword>
<dbReference type="NCBIfam" id="NF005981">
    <property type="entry name" value="PRK08074.1"/>
    <property type="match status" value="1"/>
</dbReference>
<dbReference type="FunFam" id="3.40.50.300:FF:000437">
    <property type="entry name" value="ATP-dependent DNA helicase DinG"/>
    <property type="match status" value="1"/>
</dbReference>
<dbReference type="NCBIfam" id="TIGR00573">
    <property type="entry name" value="dnaq"/>
    <property type="match status" value="1"/>
</dbReference>
<dbReference type="InterPro" id="IPR006555">
    <property type="entry name" value="ATP-dep_Helicase_C"/>
</dbReference>
<feature type="binding site" evidence="6">
    <location>
        <begin position="284"/>
        <end position="291"/>
    </location>
    <ligand>
        <name>ATP</name>
        <dbReference type="ChEBI" id="CHEBI:30616"/>
    </ligand>
</feature>
<dbReference type="GO" id="GO:0003678">
    <property type="term" value="F:DNA helicase activity"/>
    <property type="evidence" value="ECO:0007669"/>
    <property type="project" value="TreeGrafter"/>
</dbReference>
<dbReference type="InterPro" id="IPR014001">
    <property type="entry name" value="Helicase_ATP-bd"/>
</dbReference>